<evidence type="ECO:0000313" key="1">
    <source>
        <dbReference type="EMBL" id="OAO12279.1"/>
    </source>
</evidence>
<dbReference type="Proteomes" id="UP000078348">
    <property type="component" value="Unassembled WGS sequence"/>
</dbReference>
<organism evidence="1 2">
    <name type="scientific">Blastocystis sp. subtype 1 (strain ATCC 50177 / NandII)</name>
    <dbReference type="NCBI Taxonomy" id="478820"/>
    <lineage>
        <taxon>Eukaryota</taxon>
        <taxon>Sar</taxon>
        <taxon>Stramenopiles</taxon>
        <taxon>Bigyra</taxon>
        <taxon>Opalozoa</taxon>
        <taxon>Opalinata</taxon>
        <taxon>Blastocystidae</taxon>
        <taxon>Blastocystis</taxon>
    </lineage>
</organism>
<protein>
    <submittedName>
        <fullName evidence="1">Uncharacterized protein</fullName>
    </submittedName>
</protein>
<dbReference type="AlphaFoldDB" id="A0A196S8G4"/>
<gene>
    <name evidence="1" type="ORF">AV274_6082</name>
</gene>
<reference evidence="1 2" key="1">
    <citation type="submission" date="2016-05" db="EMBL/GenBank/DDBJ databases">
        <title>Nuclear genome of Blastocystis sp. subtype 1 NandII.</title>
        <authorList>
            <person name="Gentekaki E."/>
            <person name="Curtis B."/>
            <person name="Stairs C."/>
            <person name="Eme L."/>
            <person name="Herman E."/>
            <person name="Klimes V."/>
            <person name="Arias M.C."/>
            <person name="Elias M."/>
            <person name="Hilliou F."/>
            <person name="Klute M."/>
            <person name="Malik S.-B."/>
            <person name="Pightling A."/>
            <person name="Rachubinski R."/>
            <person name="Salas D."/>
            <person name="Schlacht A."/>
            <person name="Suga H."/>
            <person name="Archibald J."/>
            <person name="Ball S.G."/>
            <person name="Clark G."/>
            <person name="Dacks J."/>
            <person name="Van Der Giezen M."/>
            <person name="Tsaousis A."/>
            <person name="Roger A."/>
        </authorList>
    </citation>
    <scope>NUCLEOTIDE SEQUENCE [LARGE SCALE GENOMIC DNA]</scope>
    <source>
        <strain evidence="2">ATCC 50177 / NandII</strain>
    </source>
</reference>
<keyword evidence="2" id="KW-1185">Reference proteome</keyword>
<dbReference type="EMBL" id="LXWW01000556">
    <property type="protein sequence ID" value="OAO12279.1"/>
    <property type="molecule type" value="Genomic_DNA"/>
</dbReference>
<sequence>MFRKSAELFTRNREWRLTGRTGVRSPFRKNLSGCTSKESKAAYDDTQSVRISIEEDANALSTEVRNPADGVPPNATATASPRSWKPLVGFSLTVTACGVGAGAYMLGRRYYRNNDYDVVKLELGRPRTYHFLTKYGLIHDSVSDKYVHYDYNLYCARLAAAILSDPDHAISSPEQLRSLLQTWTQTELPSLPPDTPFTHATILSLLSEVQASPLYYVMYIMGERMYRVSPLSADIQSEINAFFEYAKEDEEGKRGVHKVYVLSILKHLQSHYDTRLVRDVSVHHSYLEGLRQSRELDVPLLVDAVKAMDCDYLSLIQLTNVLACANRQIQSETLLIYRLRLAAKKVDDDRKYQESLLHPEEENAAPLISIPIIPLRKVEKPEEPEAKSIDEVLEKEIVNGAKKIDIAPPERVALPKEEKSNEDWW</sequence>
<dbReference type="OrthoDB" id="10514831at2759"/>
<evidence type="ECO:0000313" key="2">
    <source>
        <dbReference type="Proteomes" id="UP000078348"/>
    </source>
</evidence>
<proteinExistence type="predicted"/>
<accession>A0A196S8G4</accession>
<comment type="caution">
    <text evidence="1">The sequence shown here is derived from an EMBL/GenBank/DDBJ whole genome shotgun (WGS) entry which is preliminary data.</text>
</comment>
<name>A0A196S8G4_BLAHN</name>